<dbReference type="PANTHER" id="PTHR10272:SF0">
    <property type="entry name" value="PLATELET-ACTIVATING FACTOR ACETYLHYDROLASE"/>
    <property type="match status" value="1"/>
</dbReference>
<evidence type="ECO:0008006" key="5">
    <source>
        <dbReference type="Google" id="ProtNLM"/>
    </source>
</evidence>
<dbReference type="Pfam" id="PF07224">
    <property type="entry name" value="Chlorophyllase"/>
    <property type="match status" value="1"/>
</dbReference>
<evidence type="ECO:0000256" key="2">
    <source>
        <dbReference type="ARBA" id="ARBA00022963"/>
    </source>
</evidence>
<evidence type="ECO:0000256" key="3">
    <source>
        <dbReference type="ARBA" id="ARBA00023098"/>
    </source>
</evidence>
<gene>
    <name evidence="4" type="ORF">METZ01_LOCUS117340</name>
</gene>
<reference evidence="4" key="1">
    <citation type="submission" date="2018-05" db="EMBL/GenBank/DDBJ databases">
        <authorList>
            <person name="Lanie J.A."/>
            <person name="Ng W.-L."/>
            <person name="Kazmierczak K.M."/>
            <person name="Andrzejewski T.M."/>
            <person name="Davidsen T.M."/>
            <person name="Wayne K.J."/>
            <person name="Tettelin H."/>
            <person name="Glass J.I."/>
            <person name="Rusch D."/>
            <person name="Podicherti R."/>
            <person name="Tsui H.-C.T."/>
            <person name="Winkler M.E."/>
        </authorList>
    </citation>
    <scope>NUCLEOTIDE SEQUENCE</scope>
</reference>
<dbReference type="AlphaFoldDB" id="A0A381XIA1"/>
<dbReference type="Gene3D" id="3.40.50.1820">
    <property type="entry name" value="alpha/beta hydrolase"/>
    <property type="match status" value="1"/>
</dbReference>
<keyword evidence="3" id="KW-0443">Lipid metabolism</keyword>
<organism evidence="4">
    <name type="scientific">marine metagenome</name>
    <dbReference type="NCBI Taxonomy" id="408172"/>
    <lineage>
        <taxon>unclassified sequences</taxon>
        <taxon>metagenomes</taxon>
        <taxon>ecological metagenomes</taxon>
    </lineage>
</organism>
<dbReference type="PANTHER" id="PTHR10272">
    <property type="entry name" value="PLATELET-ACTIVATING FACTOR ACETYLHYDROLASE"/>
    <property type="match status" value="1"/>
</dbReference>
<dbReference type="InterPro" id="IPR017395">
    <property type="entry name" value="Chlorophyllase-like"/>
</dbReference>
<proteinExistence type="predicted"/>
<dbReference type="EMBL" id="UINC01015287">
    <property type="protein sequence ID" value="SVA64486.1"/>
    <property type="molecule type" value="Genomic_DNA"/>
</dbReference>
<dbReference type="InterPro" id="IPR029058">
    <property type="entry name" value="AB_hydrolase_fold"/>
</dbReference>
<accession>A0A381XIA1</accession>
<keyword evidence="2" id="KW-0442">Lipid degradation</keyword>
<evidence type="ECO:0000313" key="4">
    <source>
        <dbReference type="EMBL" id="SVA64486.1"/>
    </source>
</evidence>
<name>A0A381XIA1_9ZZZZ</name>
<keyword evidence="1" id="KW-0378">Hydrolase</keyword>
<dbReference type="GO" id="GO:0016042">
    <property type="term" value="P:lipid catabolic process"/>
    <property type="evidence" value="ECO:0007669"/>
    <property type="project" value="UniProtKB-KW"/>
</dbReference>
<protein>
    <recommendedName>
        <fullName evidence="5">Serine aminopeptidase S33 domain-containing protein</fullName>
    </recommendedName>
</protein>
<dbReference type="SUPFAM" id="SSF53474">
    <property type="entry name" value="alpha/beta-Hydrolases"/>
    <property type="match status" value="1"/>
</dbReference>
<sequence>MPYWQTISLTLTVCWITSATATDTYKIDPGPFEAVSAEISVPFPALDKQLPLRIAYPAVPGLYPVIVFSHGGGCPKDMYLRLSDHWASHGYVVILPVHADSRSLGLSFAGMDPRKMGQLVYNRRYDMQHVLNSLVNIEAQVPGLAGQLDHNRLIAAGHSMGGATAMAVSGLVLHDSSTQWVDQFTEDRFDVLLLVGDPGNRDFMPEAPWRTISIPTLIITGSNDYGQSIASGPMKLKFPDGTEFADTPNHYLFINDMDHYMGGLICRTDVSGPLDYDAVVIARGVSTAFLDAYTKDDNEARQFLSSDKLAALTGGRATLQDR</sequence>
<evidence type="ECO:0000256" key="1">
    <source>
        <dbReference type="ARBA" id="ARBA00022801"/>
    </source>
</evidence>
<dbReference type="GO" id="GO:0003847">
    <property type="term" value="F:1-alkyl-2-acetylglycerophosphocholine esterase activity"/>
    <property type="evidence" value="ECO:0007669"/>
    <property type="project" value="TreeGrafter"/>
</dbReference>